<dbReference type="Pfam" id="PF12311">
    <property type="entry name" value="DUF3632"/>
    <property type="match status" value="1"/>
</dbReference>
<protein>
    <submittedName>
        <fullName evidence="1">Uncharacterized protein</fullName>
    </submittedName>
</protein>
<dbReference type="GeneID" id="89929934"/>
<dbReference type="AlphaFoldDB" id="A0AAV9P1V7"/>
<dbReference type="PANTHER" id="PTHR38797:SF4">
    <property type="entry name" value="NUCLEAR PORE COMPLEX PROTEIN NUP85"/>
    <property type="match status" value="1"/>
</dbReference>
<dbReference type="Proteomes" id="UP001337655">
    <property type="component" value="Unassembled WGS sequence"/>
</dbReference>
<organism evidence="1 2">
    <name type="scientific">Saxophila tyrrhenica</name>
    <dbReference type="NCBI Taxonomy" id="1690608"/>
    <lineage>
        <taxon>Eukaryota</taxon>
        <taxon>Fungi</taxon>
        <taxon>Dikarya</taxon>
        <taxon>Ascomycota</taxon>
        <taxon>Pezizomycotina</taxon>
        <taxon>Dothideomycetes</taxon>
        <taxon>Dothideomycetidae</taxon>
        <taxon>Mycosphaerellales</taxon>
        <taxon>Extremaceae</taxon>
        <taxon>Saxophila</taxon>
    </lineage>
</organism>
<proteinExistence type="predicted"/>
<dbReference type="RefSeq" id="XP_064656293.1">
    <property type="nucleotide sequence ID" value="XM_064805833.1"/>
</dbReference>
<comment type="caution">
    <text evidence="1">The sequence shown here is derived from an EMBL/GenBank/DDBJ whole genome shotgun (WGS) entry which is preliminary data.</text>
</comment>
<dbReference type="InterPro" id="IPR022085">
    <property type="entry name" value="OpdG"/>
</dbReference>
<name>A0AAV9P1V7_9PEZI</name>
<dbReference type="InterPro" id="IPR053204">
    <property type="entry name" value="Oxopyrrolidines_Biosynth-assoc"/>
</dbReference>
<accession>A0AAV9P1V7</accession>
<dbReference type="EMBL" id="JAVRRT010000014">
    <property type="protein sequence ID" value="KAK5166340.1"/>
    <property type="molecule type" value="Genomic_DNA"/>
</dbReference>
<evidence type="ECO:0000313" key="1">
    <source>
        <dbReference type="EMBL" id="KAK5166340.1"/>
    </source>
</evidence>
<gene>
    <name evidence="1" type="ORF">LTR77_008601</name>
</gene>
<evidence type="ECO:0000313" key="2">
    <source>
        <dbReference type="Proteomes" id="UP001337655"/>
    </source>
</evidence>
<reference evidence="1 2" key="1">
    <citation type="submission" date="2023-08" db="EMBL/GenBank/DDBJ databases">
        <title>Black Yeasts Isolated from many extreme environments.</title>
        <authorList>
            <person name="Coleine C."/>
            <person name="Stajich J.E."/>
            <person name="Selbmann L."/>
        </authorList>
    </citation>
    <scope>NUCLEOTIDE SEQUENCE [LARGE SCALE GENOMIC DNA]</scope>
    <source>
        <strain evidence="1 2">CCFEE 5935</strain>
    </source>
</reference>
<sequence>MENNLDFLTAEGWSLLGGVIMSVFKTALSKLMSNEQDTSVEKQASVIAEASYQRAPMKSSDEQNEELMSLQQDACQTILAIAKQLPPRHLGQDLLTRTVAELEALCEEGSYVDVLGREVSDQWLDPTQEEADEDDDEEEALFYFTPTEWLNLNAFVARLVGAQISHWHNLTIWQLRTALEWPAPESNWRVQPRPFDTRVNVAAEWMIQAAPVLLRESLAQRDLDEQKRRSYGNGPLYNGGPGFAIERWVFWKRMLGDSKRRVGTDARERVDEALEKMTEAEKGIAEPRVLNGS</sequence>
<dbReference type="PANTHER" id="PTHR38797">
    <property type="entry name" value="NUCLEAR PORE COMPLEX PROTEIN NUP85-RELATED"/>
    <property type="match status" value="1"/>
</dbReference>
<keyword evidence="2" id="KW-1185">Reference proteome</keyword>